<accession>A0A9N9GK99</accession>
<evidence type="ECO:0000256" key="2">
    <source>
        <dbReference type="SAM" id="MobiDB-lite"/>
    </source>
</evidence>
<organism evidence="3 4">
    <name type="scientific">Cetraspora pellucida</name>
    <dbReference type="NCBI Taxonomy" id="1433469"/>
    <lineage>
        <taxon>Eukaryota</taxon>
        <taxon>Fungi</taxon>
        <taxon>Fungi incertae sedis</taxon>
        <taxon>Mucoromycota</taxon>
        <taxon>Glomeromycotina</taxon>
        <taxon>Glomeromycetes</taxon>
        <taxon>Diversisporales</taxon>
        <taxon>Gigasporaceae</taxon>
        <taxon>Cetraspora</taxon>
    </lineage>
</organism>
<proteinExistence type="predicted"/>
<sequence>MPQIYILSDIGEGNKLDDIPSSRYLPSRTELENQLACANQDREIAIECGNRFANKCSILDKDNKHIQCNLKQSNNDKEKLFKHTYQLINEDIIRLKKIKSLQSINKILKSKLASAQKDAFSTQKEIVKKESVIISLKSELINIKNELINTKDELASKIKKIEYLVALISVLQKTKDILDPVESKTYCSAIVMGGSLFCRPFKGDSLSHKSLVKYFKSKTLPIITNNQNSKSLIQDITNKQNPESLIQDITNKQNPESLIQDITIKETVCTSEALVNDKYPISSFIKIVIIPDYSYHMTASDNLFSGIYSQSEGTNVPKLTINEQSKKAVLRVPNSSDIQKNQKKELLQNKPEGQTKDYGSSSLFSKKMSFTLPSMKLYLMNIDEANKHKSIRNVGHPAMSWPFSKVFTGISGKDKTNIVGNLVLGDKAENIYKGKKEGSRYIKCDDLIVCGFHLDKPKWAFVRYMYGVIAGNPKAPYYENIRFKYISPKKIPSVKSFFPERSTNISPIYITQKYHHVLIIIRENFTHLVIFNGGSSYQDVSKIIGRYTNDVKNASMVINSYLLKNEFIVFDLTRSEDDPLAIHLRFDTLLDLQKEIELRQKHKIKNALPAEFMNSEPKKTEKSNK</sequence>
<keyword evidence="4" id="KW-1185">Reference proteome</keyword>
<evidence type="ECO:0000313" key="4">
    <source>
        <dbReference type="Proteomes" id="UP000789759"/>
    </source>
</evidence>
<dbReference type="AlphaFoldDB" id="A0A9N9GK99"/>
<keyword evidence="1" id="KW-0175">Coiled coil</keyword>
<dbReference type="EMBL" id="CAJVQA010004852">
    <property type="protein sequence ID" value="CAG8607901.1"/>
    <property type="molecule type" value="Genomic_DNA"/>
</dbReference>
<dbReference type="Proteomes" id="UP000789759">
    <property type="component" value="Unassembled WGS sequence"/>
</dbReference>
<evidence type="ECO:0000256" key="1">
    <source>
        <dbReference type="SAM" id="Coils"/>
    </source>
</evidence>
<comment type="caution">
    <text evidence="3">The sequence shown here is derived from an EMBL/GenBank/DDBJ whole genome shotgun (WGS) entry which is preliminary data.</text>
</comment>
<feature type="region of interest" description="Disordered" evidence="2">
    <location>
        <begin position="340"/>
        <end position="360"/>
    </location>
</feature>
<evidence type="ECO:0000313" key="3">
    <source>
        <dbReference type="EMBL" id="CAG8607901.1"/>
    </source>
</evidence>
<reference evidence="3" key="1">
    <citation type="submission" date="2021-06" db="EMBL/GenBank/DDBJ databases">
        <authorList>
            <person name="Kallberg Y."/>
            <person name="Tangrot J."/>
            <person name="Rosling A."/>
        </authorList>
    </citation>
    <scope>NUCLEOTIDE SEQUENCE</scope>
    <source>
        <strain evidence="3">FL966</strain>
    </source>
</reference>
<protein>
    <submittedName>
        <fullName evidence="3">1773_t:CDS:1</fullName>
    </submittedName>
</protein>
<name>A0A9N9GK99_9GLOM</name>
<gene>
    <name evidence="3" type="ORF">CPELLU_LOCUS7310</name>
</gene>
<dbReference type="OrthoDB" id="2424110at2759"/>
<feature type="coiled-coil region" evidence="1">
    <location>
        <begin position="98"/>
        <end position="153"/>
    </location>
</feature>